<evidence type="ECO:0000256" key="1">
    <source>
        <dbReference type="ARBA" id="ARBA00022963"/>
    </source>
</evidence>
<dbReference type="STRING" id="927083.DB32_005485"/>
<dbReference type="AlphaFoldDB" id="A0A0F6W619"/>
<dbReference type="PANTHER" id="PTHR11005">
    <property type="entry name" value="LYSOSOMAL ACID LIPASE-RELATED"/>
    <property type="match status" value="1"/>
</dbReference>
<evidence type="ECO:0000256" key="2">
    <source>
        <dbReference type="ARBA" id="ARBA00023098"/>
    </source>
</evidence>
<keyword evidence="5" id="KW-1185">Reference proteome</keyword>
<dbReference type="EMBL" id="CP011125">
    <property type="protein sequence ID" value="AKF08336.1"/>
    <property type="molecule type" value="Genomic_DNA"/>
</dbReference>
<dbReference type="GO" id="GO:0016042">
    <property type="term" value="P:lipid catabolic process"/>
    <property type="evidence" value="ECO:0007669"/>
    <property type="project" value="UniProtKB-KW"/>
</dbReference>
<keyword evidence="2" id="KW-0443">Lipid metabolism</keyword>
<accession>A0A0F6W619</accession>
<dbReference type="SUPFAM" id="SSF53474">
    <property type="entry name" value="alpha/beta-Hydrolases"/>
    <property type="match status" value="1"/>
</dbReference>
<proteinExistence type="predicted"/>
<reference evidence="4 5" key="1">
    <citation type="submission" date="2015-03" db="EMBL/GenBank/DDBJ databases">
        <title>Genome assembly of Sandaracinus amylolyticus DSM 53668.</title>
        <authorList>
            <person name="Sharma G."/>
            <person name="Subramanian S."/>
        </authorList>
    </citation>
    <scope>NUCLEOTIDE SEQUENCE [LARGE SCALE GENOMIC DNA]</scope>
    <source>
        <strain evidence="4 5">DSM 53668</strain>
    </source>
</reference>
<dbReference type="OrthoDB" id="5490537at2"/>
<gene>
    <name evidence="4" type="ORF">DB32_005485</name>
</gene>
<feature type="domain" description="AB hydrolase-1" evidence="3">
    <location>
        <begin position="51"/>
        <end position="318"/>
    </location>
</feature>
<dbReference type="Gene3D" id="3.40.50.1820">
    <property type="entry name" value="alpha/beta hydrolase"/>
    <property type="match status" value="1"/>
</dbReference>
<evidence type="ECO:0000313" key="4">
    <source>
        <dbReference type="EMBL" id="AKF08336.1"/>
    </source>
</evidence>
<protein>
    <submittedName>
        <fullName evidence="4">Polyhydroxyalkanoic acid synthase</fullName>
    </submittedName>
</protein>
<dbReference type="InterPro" id="IPR029058">
    <property type="entry name" value="AB_hydrolase_fold"/>
</dbReference>
<name>A0A0F6W619_9BACT</name>
<dbReference type="InterPro" id="IPR000073">
    <property type="entry name" value="AB_hydrolase_1"/>
</dbReference>
<dbReference type="Proteomes" id="UP000034883">
    <property type="component" value="Chromosome"/>
</dbReference>
<dbReference type="KEGG" id="samy:DB32_005485"/>
<organism evidence="4 5">
    <name type="scientific">Sandaracinus amylolyticus</name>
    <dbReference type="NCBI Taxonomy" id="927083"/>
    <lineage>
        <taxon>Bacteria</taxon>
        <taxon>Pseudomonadati</taxon>
        <taxon>Myxococcota</taxon>
        <taxon>Polyangia</taxon>
        <taxon>Polyangiales</taxon>
        <taxon>Sandaracinaceae</taxon>
        <taxon>Sandaracinus</taxon>
    </lineage>
</organism>
<keyword evidence="1" id="KW-0442">Lipid degradation</keyword>
<dbReference type="RefSeq" id="WP_053235493.1">
    <property type="nucleotide sequence ID" value="NZ_CP011125.1"/>
</dbReference>
<evidence type="ECO:0000259" key="3">
    <source>
        <dbReference type="Pfam" id="PF00561"/>
    </source>
</evidence>
<dbReference type="Pfam" id="PF00561">
    <property type="entry name" value="Abhydrolase_1"/>
    <property type="match status" value="1"/>
</dbReference>
<evidence type="ECO:0000313" key="5">
    <source>
        <dbReference type="Proteomes" id="UP000034883"/>
    </source>
</evidence>
<sequence length="340" mass="38003">MILRTETVEQAIDGNERGIFVKDVVMTPGPHPLGMVRKRAVADGVTTRGCVILIHGFGQNRYTWHSSRRSFANYLAREGWDVFNVDLRGHGRSRRFGAPRPKVMYEYIEEDVPAFVREAMALSGHDEVFLVGHSMGGLIAYAVGSTSMREHVRGLVTIGSPYRFGQGSALLMLLRDAAAAIGWTGLFDSNPALPVRFVGKHLQKRAALWDNRILPLPIRGWVPGGVEKEVLDEYLSKTFEHTSLSVALDIFKAGSRQGFKSLDGMIDYSTAFEMLDRPLLVIAGIEDQLAPPESVKPAFESSKSHDKTYRAWPLGHLDLVMGREATRTVWPMVRDWLARR</sequence>